<dbReference type="Gene3D" id="3.50.30.10">
    <property type="entry name" value="Phosphohistidine domain"/>
    <property type="match status" value="1"/>
</dbReference>
<feature type="domain" description="PEP-utilising enzyme mobile" evidence="3">
    <location>
        <begin position="1735"/>
        <end position="1805"/>
    </location>
</feature>
<comment type="similarity">
    <text evidence="1">Belongs to the PEP-utilizing enzyme family.</text>
</comment>
<evidence type="ECO:0008006" key="8">
    <source>
        <dbReference type="Google" id="ProtNLM"/>
    </source>
</evidence>
<feature type="domain" description="AMP-dependent synthetase/ligase" evidence="4">
    <location>
        <begin position="117"/>
        <end position="420"/>
    </location>
</feature>
<proteinExistence type="inferred from homology"/>
<dbReference type="Pfam" id="PF00391">
    <property type="entry name" value="PEP-utilizers"/>
    <property type="match status" value="1"/>
</dbReference>
<evidence type="ECO:0000256" key="1">
    <source>
        <dbReference type="ARBA" id="ARBA00007837"/>
    </source>
</evidence>
<dbReference type="Gene3D" id="3.40.50.12780">
    <property type="entry name" value="N-terminal domain of ligase-like"/>
    <property type="match status" value="1"/>
</dbReference>
<dbReference type="Pfam" id="PF00501">
    <property type="entry name" value="AMP-binding"/>
    <property type="match status" value="1"/>
</dbReference>
<dbReference type="SUPFAM" id="SSF56801">
    <property type="entry name" value="Acetyl-CoA synthetase-like"/>
    <property type="match status" value="1"/>
</dbReference>
<dbReference type="InterPro" id="IPR020845">
    <property type="entry name" value="AMP-binding_CS"/>
</dbReference>
<evidence type="ECO:0000259" key="5">
    <source>
        <dbReference type="Pfam" id="PF01326"/>
    </source>
</evidence>
<dbReference type="Gene3D" id="3.30.1490.20">
    <property type="entry name" value="ATP-grasp fold, A domain"/>
    <property type="match status" value="1"/>
</dbReference>
<dbReference type="EMBL" id="JAIFTL010000014">
    <property type="protein sequence ID" value="KAG9326728.1"/>
    <property type="molecule type" value="Genomic_DNA"/>
</dbReference>
<feature type="compositionally biased region" description="Basic and acidic residues" evidence="2">
    <location>
        <begin position="1094"/>
        <end position="1110"/>
    </location>
</feature>
<feature type="region of interest" description="Disordered" evidence="2">
    <location>
        <begin position="433"/>
        <end position="464"/>
    </location>
</feature>
<feature type="compositionally biased region" description="Polar residues" evidence="2">
    <location>
        <begin position="433"/>
        <end position="451"/>
    </location>
</feature>
<feature type="region of interest" description="Disordered" evidence="2">
    <location>
        <begin position="271"/>
        <end position="296"/>
    </location>
</feature>
<comment type="caution">
    <text evidence="6">The sequence shown here is derived from an EMBL/GenBank/DDBJ whole genome shotgun (WGS) entry which is preliminary data.</text>
</comment>
<dbReference type="Proteomes" id="UP000717515">
    <property type="component" value="Unassembled WGS sequence"/>
</dbReference>
<dbReference type="InterPro" id="IPR051549">
    <property type="entry name" value="PEP_Utilizing_Enz"/>
</dbReference>
<dbReference type="Gene3D" id="3.30.470.20">
    <property type="entry name" value="ATP-grasp fold, B domain"/>
    <property type="match status" value="1"/>
</dbReference>
<feature type="region of interest" description="Disordered" evidence="2">
    <location>
        <begin position="1094"/>
        <end position="1130"/>
    </location>
</feature>
<feature type="domain" description="Pyruvate phosphate dikinase AMP/ATP-binding" evidence="5">
    <location>
        <begin position="767"/>
        <end position="1082"/>
    </location>
</feature>
<feature type="non-terminal residue" evidence="6">
    <location>
        <position position="1"/>
    </location>
</feature>
<dbReference type="PROSITE" id="PS00455">
    <property type="entry name" value="AMP_BINDING"/>
    <property type="match status" value="1"/>
</dbReference>
<gene>
    <name evidence="6" type="ORF">KVV02_008618</name>
</gene>
<dbReference type="PANTHER" id="PTHR43615:SF1">
    <property type="entry name" value="PPDK_N DOMAIN-CONTAINING PROTEIN"/>
    <property type="match status" value="1"/>
</dbReference>
<dbReference type="InterPro" id="IPR008279">
    <property type="entry name" value="PEP-util_enz_mobile_dom"/>
</dbReference>
<accession>A0A9P8A8L4</accession>
<dbReference type="InterPro" id="IPR002192">
    <property type="entry name" value="PPDK_AMP/ATP-bd"/>
</dbReference>
<protein>
    <recommendedName>
        <fullName evidence="8">Phosphoenolpyruvate synthase</fullName>
    </recommendedName>
</protein>
<feature type="compositionally biased region" description="Low complexity" evidence="2">
    <location>
        <begin position="276"/>
        <end position="295"/>
    </location>
</feature>
<evidence type="ECO:0000259" key="3">
    <source>
        <dbReference type="Pfam" id="PF00391"/>
    </source>
</evidence>
<dbReference type="InterPro" id="IPR042099">
    <property type="entry name" value="ANL_N_sf"/>
</dbReference>
<name>A0A9P8A8L4_MORAP</name>
<dbReference type="Pfam" id="PF01326">
    <property type="entry name" value="PPDK_N"/>
    <property type="match status" value="1"/>
</dbReference>
<dbReference type="GO" id="GO:0016301">
    <property type="term" value="F:kinase activity"/>
    <property type="evidence" value="ECO:0007669"/>
    <property type="project" value="InterPro"/>
</dbReference>
<organism evidence="6 7">
    <name type="scientific">Mortierella alpina</name>
    <name type="common">Oleaginous fungus</name>
    <name type="synonym">Mortierella renispora</name>
    <dbReference type="NCBI Taxonomy" id="64518"/>
    <lineage>
        <taxon>Eukaryota</taxon>
        <taxon>Fungi</taxon>
        <taxon>Fungi incertae sedis</taxon>
        <taxon>Mucoromycota</taxon>
        <taxon>Mortierellomycotina</taxon>
        <taxon>Mortierellomycetes</taxon>
        <taxon>Mortierellales</taxon>
        <taxon>Mortierellaceae</taxon>
        <taxon>Mortierella</taxon>
    </lineage>
</organism>
<evidence type="ECO:0000259" key="4">
    <source>
        <dbReference type="Pfam" id="PF00501"/>
    </source>
</evidence>
<dbReference type="InterPro" id="IPR000873">
    <property type="entry name" value="AMP-dep_synth/lig_dom"/>
</dbReference>
<evidence type="ECO:0000256" key="2">
    <source>
        <dbReference type="SAM" id="MobiDB-lite"/>
    </source>
</evidence>
<dbReference type="SUPFAM" id="SSF56059">
    <property type="entry name" value="Glutathione synthetase ATP-binding domain-like"/>
    <property type="match status" value="1"/>
</dbReference>
<dbReference type="SUPFAM" id="SSF52009">
    <property type="entry name" value="Phosphohistidine domain"/>
    <property type="match status" value="1"/>
</dbReference>
<sequence>VPSAATPTAGPAKAIAISQLHNFLSEGFPDIFRWSLERAPTAEELNGNLCSLFNAMFEHLRATLPTNEPSPDCFIFTEPDKPSVSFDELCSRISHFTQILAKGGAKSSSSSGKSKALGQGDKVLVLSSLGVDFFVGSIACLSLGATLILLDPFMERAKMNVCIESVLPITHIVTNMKLTAFKKWILSRAVPALKKIPNVVEIPVNVDKKVLAMAPKTIPVTSVAGDTTALLSFTTGSTGNPKPIRRSHDYLRAQTIAVFCQREIKACKTEFPPTPASVKPSESPESSSSSPATSSHRSVKSITNLPVFIFGQIMLGYTTLIPDNFNPAGVSPGPLLQAMIRHNVQVAFGSPAFFLRLLQHLEQTGGVDQYGKFMNPLPVRVLCLGGAPVFSSELDIMRRGVKGAAFIFYGASEAEPISKIRVEERILLEASPSSVDHSLTSPQSTKTSNRISRLDFSSPDSESGFEGGNVNAICVGHINLDGGFSHTAIAPLDGEEEDGKQFLDLGYIGEIVVSGPHVHITTTSDDERIIHEKPSETNGGKDRIWLRTGDCGYLDSAQRLWLVGRASWVIKENSEDAGVEGSLHSLRYWPIAIERSVLEAFGPSHGVTYVVFMPSGTTGKPALFVEAPNGLALAAHTLILEHLQETFDVPVDELHVFRQLPRDKRHASKINTMALTKMIRGKKASDKVVVQRGDISGTVNDNLRRGMTSTSLKNSASSLELVARNTLANAAAPSSVPVNQRFKFSDPVQNHFLFAWHDAKLLAQFGGGKAKNMATLTNLVSRVPGVHASVPAWFCVSTEAFKAFLTENHLDSQIAPHITTTEGLEAFHTSLTQKIMAAHLSATMLNELTALVAYLTSTSTSSSTAKPYFAVRSSGADEDSVSHSFAGQFDSFLYRQSMDEIVNALKKCWLSAFAPRVMSHRLACGLPVNNIRMGVVVQVMVDSECAGVAFSRHPLNPISAHVTLVEAVWGQGEALVSGAAEPDSFEVERGLHGKVKETLVPKPKMWIRNGGGADGADATGLIAVDVPEPKVSTAALTHDRARAVGATVTGLESLIGTPVDFEWAFQEEDSMLYCLQVRPIVNLPPASFFIATDPTHKSESSSETLHESHISTESTDSSEAPNGKETKGKGKSELFDLTSIASRAMDSLAAPQGMNVTLWDNSNIVESYSGVTTPLTFSFASYNYRIVYETMLAFLGTPKNLMQANEDALVNLLGYIRGNVYYNLMNWYRLLLLAPLGKFSDPKHMETMMGVKQGQEGNADMEKEFKKILDARPKFNAWHRTNLVLKYLSAYRNIDRIVNKFFATFDVFYSAGREMDFLSMSLEEISVYYKRNASALLRDWKAPVINDLLVMGFFGTLKSFIAKHLVEPKAKASASASSGAAPTAEEAAAAAADAAAVDSLQNDLLCGEDVESAKPTKMLMEIAKSIDSTIEYPALGVWFTGHKDEILKAIKPEENHWILRSTILKLSFVKASELLAGLRVTEPGAEQPPVQVVADVLAMILEFLDSYGFRCINELKLEEKDLNDDPAFVIDAIAGYVRTRAYEVEDLDKREQQIRAAAEALVHQKLKGTQLVIFMWLLRNTRRVVKHRENLRFARSKVFGVMRRIFRGMGHQLVALGALDKEQDVFYLTTEELLSYVDGRAVSRDLKALTNLRKTEFDGYVADANAPPERFVTRGAAGVYMWYPHILADLDLLKDAEDSNGPPEPGVLKGVSCCPGIVEGVVRVVKDITETRDLDGEILVTARTDPGWVPLYPMCSGLLIERGSLLSHSAVVARELGLPTIVGISGGLMKRLKTGMRVKMDAGKGKVYILDELEALEKEKEGESAERLGAAVAPAAA</sequence>
<dbReference type="PANTHER" id="PTHR43615">
    <property type="entry name" value="PHOSPHOENOLPYRUVATE SYNTHASE-RELATED"/>
    <property type="match status" value="1"/>
</dbReference>
<dbReference type="InterPro" id="IPR013815">
    <property type="entry name" value="ATP_grasp_subdomain_1"/>
</dbReference>
<dbReference type="InterPro" id="IPR036637">
    <property type="entry name" value="Phosphohistidine_dom_sf"/>
</dbReference>
<reference evidence="6" key="1">
    <citation type="submission" date="2021-07" db="EMBL/GenBank/DDBJ databases">
        <title>Draft genome of Mortierella alpina, strain LL118, isolated from an aspen leaf litter sample.</title>
        <authorList>
            <person name="Yang S."/>
            <person name="Vinatzer B.A."/>
        </authorList>
    </citation>
    <scope>NUCLEOTIDE SEQUENCE</scope>
    <source>
        <strain evidence="6">LL118</strain>
    </source>
</reference>
<dbReference type="GO" id="GO:0005524">
    <property type="term" value="F:ATP binding"/>
    <property type="evidence" value="ECO:0007669"/>
    <property type="project" value="InterPro"/>
</dbReference>
<evidence type="ECO:0000313" key="6">
    <source>
        <dbReference type="EMBL" id="KAG9326728.1"/>
    </source>
</evidence>
<evidence type="ECO:0000313" key="7">
    <source>
        <dbReference type="Proteomes" id="UP000717515"/>
    </source>
</evidence>